<proteinExistence type="predicted"/>
<dbReference type="EMBL" id="JAVREJ010000005">
    <property type="protein sequence ID" value="MDT0349835.1"/>
    <property type="molecule type" value="Genomic_DNA"/>
</dbReference>
<evidence type="ECO:0000256" key="1">
    <source>
        <dbReference type="SAM" id="MobiDB-lite"/>
    </source>
</evidence>
<gene>
    <name evidence="3" type="ORF">RM445_09910</name>
</gene>
<reference evidence="4" key="1">
    <citation type="submission" date="2023-07" db="EMBL/GenBank/DDBJ databases">
        <title>30 novel species of actinomycetes from the DSMZ collection.</title>
        <authorList>
            <person name="Nouioui I."/>
        </authorList>
    </citation>
    <scope>NUCLEOTIDE SEQUENCE [LARGE SCALE GENOMIC DNA]</scope>
    <source>
        <strain evidence="4">DSM 45834</strain>
    </source>
</reference>
<feature type="compositionally biased region" description="Pro residues" evidence="1">
    <location>
        <begin position="26"/>
        <end position="38"/>
    </location>
</feature>
<feature type="transmembrane region" description="Helical" evidence="2">
    <location>
        <begin position="43"/>
        <end position="66"/>
    </location>
</feature>
<dbReference type="Proteomes" id="UP001183202">
    <property type="component" value="Unassembled WGS sequence"/>
</dbReference>
<keyword evidence="2" id="KW-1133">Transmembrane helix</keyword>
<evidence type="ECO:0000256" key="2">
    <source>
        <dbReference type="SAM" id="Phobius"/>
    </source>
</evidence>
<sequence>MSALLPSQDRRPTEAPVLVIPAQRSAPPPQTPAPAVMPRPRPAAVWGVVAGMAAGAAVTLTAAAIATAPAVVPAPTVTARHTPEPRVALGGTVSVPGRVLTAFGDGSWQVGVDVAPGTYTTVGGLECRHALREAVTGGDIAESAVEPDPATVVLTDDSGYFETSGCATWRRTS</sequence>
<name>A0ABU2N7B1_9PSEU</name>
<feature type="region of interest" description="Disordered" evidence="1">
    <location>
        <begin position="1"/>
        <end position="38"/>
    </location>
</feature>
<evidence type="ECO:0000313" key="3">
    <source>
        <dbReference type="EMBL" id="MDT0349835.1"/>
    </source>
</evidence>
<comment type="caution">
    <text evidence="3">The sequence shown here is derived from an EMBL/GenBank/DDBJ whole genome shotgun (WGS) entry which is preliminary data.</text>
</comment>
<dbReference type="RefSeq" id="WP_311555868.1">
    <property type="nucleotide sequence ID" value="NZ_JAVREJ010000005.1"/>
</dbReference>
<evidence type="ECO:0000313" key="4">
    <source>
        <dbReference type="Proteomes" id="UP001183202"/>
    </source>
</evidence>
<organism evidence="3 4">
    <name type="scientific">Pseudonocardia charpentierae</name>
    <dbReference type="NCBI Taxonomy" id="3075545"/>
    <lineage>
        <taxon>Bacteria</taxon>
        <taxon>Bacillati</taxon>
        <taxon>Actinomycetota</taxon>
        <taxon>Actinomycetes</taxon>
        <taxon>Pseudonocardiales</taxon>
        <taxon>Pseudonocardiaceae</taxon>
        <taxon>Pseudonocardia</taxon>
    </lineage>
</organism>
<protein>
    <submittedName>
        <fullName evidence="3">Uncharacterized protein</fullName>
    </submittedName>
</protein>
<accession>A0ABU2N7B1</accession>
<keyword evidence="2" id="KW-0472">Membrane</keyword>
<keyword evidence="2" id="KW-0812">Transmembrane</keyword>
<keyword evidence="4" id="KW-1185">Reference proteome</keyword>